<name>A0AAD7ZJ95_DIPPU</name>
<sequence>AYTAGVLIHIWFVFRDCSRLRNVEYEDNQTTAYKPGRRTKYGMPAEGYLLRQRRSFTIKKNGLGFVWCNEMEVTFRQNGPKIYQCTYGPEVSGFVLGAR</sequence>
<feature type="non-terminal residue" evidence="1">
    <location>
        <position position="1"/>
    </location>
</feature>
<dbReference type="EMBL" id="JASPKZ010007945">
    <property type="protein sequence ID" value="KAJ9581347.1"/>
    <property type="molecule type" value="Genomic_DNA"/>
</dbReference>
<organism evidence="1 2">
    <name type="scientific">Diploptera punctata</name>
    <name type="common">Pacific beetle cockroach</name>
    <dbReference type="NCBI Taxonomy" id="6984"/>
    <lineage>
        <taxon>Eukaryota</taxon>
        <taxon>Metazoa</taxon>
        <taxon>Ecdysozoa</taxon>
        <taxon>Arthropoda</taxon>
        <taxon>Hexapoda</taxon>
        <taxon>Insecta</taxon>
        <taxon>Pterygota</taxon>
        <taxon>Neoptera</taxon>
        <taxon>Polyneoptera</taxon>
        <taxon>Dictyoptera</taxon>
        <taxon>Blattodea</taxon>
        <taxon>Blaberoidea</taxon>
        <taxon>Blaberidae</taxon>
        <taxon>Diplopterinae</taxon>
        <taxon>Diploptera</taxon>
    </lineage>
</organism>
<proteinExistence type="predicted"/>
<protein>
    <submittedName>
        <fullName evidence="1">Uncharacterized protein</fullName>
    </submittedName>
</protein>
<reference evidence="1" key="1">
    <citation type="journal article" date="2023" name="IScience">
        <title>Live-bearing cockroach genome reveals convergent evolutionary mechanisms linked to viviparity in insects and beyond.</title>
        <authorList>
            <person name="Fouks B."/>
            <person name="Harrison M.C."/>
            <person name="Mikhailova A.A."/>
            <person name="Marchal E."/>
            <person name="English S."/>
            <person name="Carruthers M."/>
            <person name="Jennings E.C."/>
            <person name="Chiamaka E.L."/>
            <person name="Frigard R.A."/>
            <person name="Pippel M."/>
            <person name="Attardo G.M."/>
            <person name="Benoit J.B."/>
            <person name="Bornberg-Bauer E."/>
            <person name="Tobe S.S."/>
        </authorList>
    </citation>
    <scope>NUCLEOTIDE SEQUENCE</scope>
    <source>
        <strain evidence="1">Stay&amp;Tobe</strain>
    </source>
</reference>
<comment type="caution">
    <text evidence="1">The sequence shown here is derived from an EMBL/GenBank/DDBJ whole genome shotgun (WGS) entry which is preliminary data.</text>
</comment>
<dbReference type="Proteomes" id="UP001233999">
    <property type="component" value="Unassembled WGS sequence"/>
</dbReference>
<reference evidence="1" key="2">
    <citation type="submission" date="2023-05" db="EMBL/GenBank/DDBJ databases">
        <authorList>
            <person name="Fouks B."/>
        </authorList>
    </citation>
    <scope>NUCLEOTIDE SEQUENCE</scope>
    <source>
        <strain evidence="1">Stay&amp;Tobe</strain>
        <tissue evidence="1">Testes</tissue>
    </source>
</reference>
<evidence type="ECO:0000313" key="1">
    <source>
        <dbReference type="EMBL" id="KAJ9581347.1"/>
    </source>
</evidence>
<evidence type="ECO:0000313" key="2">
    <source>
        <dbReference type="Proteomes" id="UP001233999"/>
    </source>
</evidence>
<dbReference type="AlphaFoldDB" id="A0AAD7ZJ95"/>
<accession>A0AAD7ZJ95</accession>
<gene>
    <name evidence="1" type="ORF">L9F63_023474</name>
</gene>
<feature type="non-terminal residue" evidence="1">
    <location>
        <position position="99"/>
    </location>
</feature>
<keyword evidence="2" id="KW-1185">Reference proteome</keyword>